<dbReference type="Proteomes" id="UP000256690">
    <property type="component" value="Unassembled WGS sequence"/>
</dbReference>
<dbReference type="PIRSF" id="PIRSF000137">
    <property type="entry name" value="Alcohol_oxidase"/>
    <property type="match status" value="1"/>
</dbReference>
<dbReference type="Gene3D" id="3.50.50.60">
    <property type="entry name" value="FAD/NAD(P)-binding domain"/>
    <property type="match status" value="2"/>
</dbReference>
<feature type="active site" description="Proton donor" evidence="3">
    <location>
        <position position="494"/>
    </location>
</feature>
<feature type="domain" description="Glucose-methanol-choline oxidoreductase C-terminal" evidence="7">
    <location>
        <begin position="411"/>
        <end position="547"/>
    </location>
</feature>
<keyword evidence="4" id="KW-0274">FAD</keyword>
<evidence type="ECO:0000259" key="7">
    <source>
        <dbReference type="Pfam" id="PF05199"/>
    </source>
</evidence>
<evidence type="ECO:0000313" key="9">
    <source>
        <dbReference type="Proteomes" id="UP000256690"/>
    </source>
</evidence>
<reference evidence="8 9" key="1">
    <citation type="journal article" date="2018" name="IMA Fungus">
        <title>IMA Genome-F 9: Draft genome sequence of Annulohypoxylon stygium, Aspergillus mulundensis, Berkeleyomyces basicola (syn. Thielaviopsis basicola), Ceratocystis smalleyi, two Cercospora beticola strains, Coleophoma cylindrospora, Fusarium fracticaudum, Phialophora cf. hyalina, and Morchella septimelata.</title>
        <authorList>
            <person name="Wingfield B.D."/>
            <person name="Bills G.F."/>
            <person name="Dong Y."/>
            <person name="Huang W."/>
            <person name="Nel W.J."/>
            <person name="Swalarsk-Parry B.S."/>
            <person name="Vaghefi N."/>
            <person name="Wilken P.M."/>
            <person name="An Z."/>
            <person name="de Beer Z.W."/>
            <person name="De Vos L."/>
            <person name="Chen L."/>
            <person name="Duong T.A."/>
            <person name="Gao Y."/>
            <person name="Hammerbacher A."/>
            <person name="Kikkert J.R."/>
            <person name="Li Y."/>
            <person name="Li H."/>
            <person name="Li K."/>
            <person name="Li Q."/>
            <person name="Liu X."/>
            <person name="Ma X."/>
            <person name="Naidoo K."/>
            <person name="Pethybridge S.J."/>
            <person name="Sun J."/>
            <person name="Steenkamp E.T."/>
            <person name="van der Nest M.A."/>
            <person name="van Wyk S."/>
            <person name="Wingfield M.J."/>
            <person name="Xiong C."/>
            <person name="Yue Q."/>
            <person name="Zhang X."/>
        </authorList>
    </citation>
    <scope>NUCLEOTIDE SEQUENCE [LARGE SCALE GENOMIC DNA]</scope>
    <source>
        <strain evidence="8 9">DSM 5745</strain>
    </source>
</reference>
<dbReference type="PANTHER" id="PTHR11552:SF138">
    <property type="entry name" value="DEHYDROGENASE PKFF-RELATED"/>
    <property type="match status" value="1"/>
</dbReference>
<dbReference type="Pfam" id="PF00732">
    <property type="entry name" value="GMC_oxred_N"/>
    <property type="match status" value="1"/>
</dbReference>
<proteinExistence type="inferred from homology"/>
<evidence type="ECO:0000313" key="8">
    <source>
        <dbReference type="EMBL" id="RDW79304.1"/>
    </source>
</evidence>
<dbReference type="InterPro" id="IPR007867">
    <property type="entry name" value="GMC_OxRtase_C"/>
</dbReference>
<dbReference type="PANTHER" id="PTHR11552">
    <property type="entry name" value="GLUCOSE-METHANOL-CHOLINE GMC OXIDOREDUCTASE"/>
    <property type="match status" value="1"/>
</dbReference>
<dbReference type="GeneID" id="38116526"/>
<dbReference type="Pfam" id="PF05199">
    <property type="entry name" value="GMC_oxred_C"/>
    <property type="match status" value="1"/>
</dbReference>
<dbReference type="SUPFAM" id="SSF54373">
    <property type="entry name" value="FAD-linked reductases, C-terminal domain"/>
    <property type="match status" value="1"/>
</dbReference>
<comment type="caution">
    <text evidence="8">The sequence shown here is derived from an EMBL/GenBank/DDBJ whole genome shotgun (WGS) entry which is preliminary data.</text>
</comment>
<evidence type="ECO:0000259" key="6">
    <source>
        <dbReference type="Pfam" id="PF00732"/>
    </source>
</evidence>
<evidence type="ECO:0000256" key="4">
    <source>
        <dbReference type="PIRSR" id="PIRSR000137-2"/>
    </source>
</evidence>
<dbReference type="EMBL" id="PVWQ01000006">
    <property type="protein sequence ID" value="RDW79304.1"/>
    <property type="molecule type" value="Genomic_DNA"/>
</dbReference>
<dbReference type="GO" id="GO:0050660">
    <property type="term" value="F:flavin adenine dinucleotide binding"/>
    <property type="evidence" value="ECO:0007669"/>
    <property type="project" value="InterPro"/>
</dbReference>
<dbReference type="GO" id="GO:0044550">
    <property type="term" value="P:secondary metabolite biosynthetic process"/>
    <property type="evidence" value="ECO:0007669"/>
    <property type="project" value="TreeGrafter"/>
</dbReference>
<sequence>MLSSYAILIFLWLSEALCSTFDYIVVGGGTSGLALAVRLAQSHSVAVVEAGTYYEISYPLAKTPGADVLPVGSDPDATSGADWGPSREALDKWAEAVDDPSYAFDNVLPYYQRSAAFTPPNLARRLANATTLYNSSAFDPAGGPLQVSFTDFVQPFSTWVARGMEGIGLPQSSEYNNGELEGYHYCMSTIRPQDQSRSSSQAAFLPGLLPSNLRLYKNALAKRILFDEDKNAVGVEIDKVGISTTLRATREVVVSAGVFQSPQLLMVSGIGPREHLEQHNIPVISELPGVGQGMQDHPFFGPSYRVAVETLTRLANNPEYLVQEYLRWLKQHEGVLSSPIADFLAWEKIPDDLRTGFSEGTRHNLSLFGDGWPEVEYLSGAGYVGNVSDFYYDQPDDGYEYASILAVLTAPTSQGTVTLASDDTWDLPIIDPNWLETESDQQLAVAAFKRVRQAFASDDMNPVVIGEEYDPGPQVQTDKEILDWIRNNVMTLWHPSRTCRMGTPDDRMAVLDSRARVYGVNRLRVVDASSFPFLPPGHPQATCYMLAEKIADDILLTQQELTRTDL</sequence>
<gene>
    <name evidence="8" type="ORF">DSM5745_06156</name>
</gene>
<dbReference type="SUPFAM" id="SSF51905">
    <property type="entry name" value="FAD/NAD(P)-binding domain"/>
    <property type="match status" value="1"/>
</dbReference>
<evidence type="ECO:0000256" key="1">
    <source>
        <dbReference type="ARBA" id="ARBA00010790"/>
    </source>
</evidence>
<dbReference type="OrthoDB" id="269227at2759"/>
<keyword evidence="2" id="KW-0325">Glycoprotein</keyword>
<evidence type="ECO:0000256" key="3">
    <source>
        <dbReference type="PIRSR" id="PIRSR000137-1"/>
    </source>
</evidence>
<feature type="binding site" evidence="4">
    <location>
        <begin position="493"/>
        <end position="494"/>
    </location>
    <ligand>
        <name>FAD</name>
        <dbReference type="ChEBI" id="CHEBI:57692"/>
    </ligand>
</feature>
<feature type="signal peptide" evidence="5">
    <location>
        <begin position="1"/>
        <end position="18"/>
    </location>
</feature>
<dbReference type="GO" id="GO:0016614">
    <property type="term" value="F:oxidoreductase activity, acting on CH-OH group of donors"/>
    <property type="evidence" value="ECO:0007669"/>
    <property type="project" value="InterPro"/>
</dbReference>
<accession>A0A3D8RZM6</accession>
<keyword evidence="4" id="KW-0285">Flavoprotein</keyword>
<keyword evidence="9" id="KW-1185">Reference proteome</keyword>
<dbReference type="RefSeq" id="XP_026604004.1">
    <property type="nucleotide sequence ID" value="XM_026748172.1"/>
</dbReference>
<dbReference type="STRING" id="1810919.A0A3D8RZM6"/>
<comment type="cofactor">
    <cofactor evidence="4">
        <name>FAD</name>
        <dbReference type="ChEBI" id="CHEBI:57692"/>
    </cofactor>
</comment>
<feature type="active site" description="Proton acceptor" evidence="3">
    <location>
        <position position="538"/>
    </location>
</feature>
<keyword evidence="5" id="KW-0732">Signal</keyword>
<dbReference type="Gene3D" id="3.30.560.10">
    <property type="entry name" value="Glucose Oxidase, domain 3"/>
    <property type="match status" value="1"/>
</dbReference>
<feature type="domain" description="Glucose-methanol-choline oxidoreductase N-terminal" evidence="6">
    <location>
        <begin position="86"/>
        <end position="298"/>
    </location>
</feature>
<dbReference type="InterPro" id="IPR012132">
    <property type="entry name" value="GMC_OxRdtase"/>
</dbReference>
<evidence type="ECO:0000256" key="2">
    <source>
        <dbReference type="ARBA" id="ARBA00023180"/>
    </source>
</evidence>
<comment type="similarity">
    <text evidence="1">Belongs to the GMC oxidoreductase family.</text>
</comment>
<feature type="binding site" evidence="4">
    <location>
        <begin position="539"/>
        <end position="540"/>
    </location>
    <ligand>
        <name>FAD</name>
        <dbReference type="ChEBI" id="CHEBI:57692"/>
    </ligand>
</feature>
<protein>
    <recommendedName>
        <fullName evidence="10">Glucose-methanol-choline oxidoreductase N-terminal domain-containing protein</fullName>
    </recommendedName>
</protein>
<dbReference type="InterPro" id="IPR000172">
    <property type="entry name" value="GMC_OxRdtase_N"/>
</dbReference>
<feature type="chain" id="PRO_5017669169" description="Glucose-methanol-choline oxidoreductase N-terminal domain-containing protein" evidence="5">
    <location>
        <begin position="19"/>
        <end position="566"/>
    </location>
</feature>
<organism evidence="8 9">
    <name type="scientific">Aspergillus mulundensis</name>
    <dbReference type="NCBI Taxonomy" id="1810919"/>
    <lineage>
        <taxon>Eukaryota</taxon>
        <taxon>Fungi</taxon>
        <taxon>Dikarya</taxon>
        <taxon>Ascomycota</taxon>
        <taxon>Pezizomycotina</taxon>
        <taxon>Eurotiomycetes</taxon>
        <taxon>Eurotiomycetidae</taxon>
        <taxon>Eurotiales</taxon>
        <taxon>Aspergillaceae</taxon>
        <taxon>Aspergillus</taxon>
        <taxon>Aspergillus subgen. Nidulantes</taxon>
    </lineage>
</organism>
<feature type="binding site" evidence="4">
    <location>
        <begin position="30"/>
        <end position="31"/>
    </location>
    <ligand>
        <name>FAD</name>
        <dbReference type="ChEBI" id="CHEBI:57692"/>
    </ligand>
</feature>
<evidence type="ECO:0000256" key="5">
    <source>
        <dbReference type="SAM" id="SignalP"/>
    </source>
</evidence>
<evidence type="ECO:0008006" key="10">
    <source>
        <dbReference type="Google" id="ProtNLM"/>
    </source>
</evidence>
<dbReference type="InterPro" id="IPR036188">
    <property type="entry name" value="FAD/NAD-bd_sf"/>
</dbReference>
<name>A0A3D8RZM6_9EURO</name>
<dbReference type="AlphaFoldDB" id="A0A3D8RZM6"/>